<feature type="compositionally biased region" description="Basic and acidic residues" evidence="2">
    <location>
        <begin position="339"/>
        <end position="348"/>
    </location>
</feature>
<evidence type="ECO:0000313" key="3">
    <source>
        <dbReference type="EMBL" id="KAK9400785.1"/>
    </source>
</evidence>
<keyword evidence="4" id="KW-1185">Reference proteome</keyword>
<dbReference type="GO" id="GO:0090263">
    <property type="term" value="P:positive regulation of canonical Wnt signaling pathway"/>
    <property type="evidence" value="ECO:0007669"/>
    <property type="project" value="TreeGrafter"/>
</dbReference>
<evidence type="ECO:0000313" key="4">
    <source>
        <dbReference type="Proteomes" id="UP001474421"/>
    </source>
</evidence>
<name>A0AAW1BG85_CROAD</name>
<gene>
    <name evidence="3" type="ORF">NXF25_011499</name>
</gene>
<reference evidence="3 4" key="1">
    <citation type="journal article" date="2024" name="Proc. Natl. Acad. Sci. U.S.A.">
        <title>The genetic regulatory architecture and epigenomic basis for age-related changes in rattlesnake venom.</title>
        <authorList>
            <person name="Hogan M.P."/>
            <person name="Holding M.L."/>
            <person name="Nystrom G.S."/>
            <person name="Colston T.J."/>
            <person name="Bartlett D.A."/>
            <person name="Mason A.J."/>
            <person name="Ellsworth S.A."/>
            <person name="Rautsaw R.M."/>
            <person name="Lawrence K.C."/>
            <person name="Strickland J.L."/>
            <person name="He B."/>
            <person name="Fraser P."/>
            <person name="Margres M.J."/>
            <person name="Gilbert D.M."/>
            <person name="Gibbs H.L."/>
            <person name="Parkinson C.L."/>
            <person name="Rokyta D.R."/>
        </authorList>
    </citation>
    <scope>NUCLEOTIDE SEQUENCE [LARGE SCALE GENOMIC DNA]</scope>
    <source>
        <strain evidence="3">DRR0105</strain>
    </source>
</reference>
<feature type="region of interest" description="Disordered" evidence="2">
    <location>
        <begin position="332"/>
        <end position="401"/>
    </location>
</feature>
<dbReference type="EMBL" id="JAOTOJ010000005">
    <property type="protein sequence ID" value="KAK9400785.1"/>
    <property type="molecule type" value="Genomic_DNA"/>
</dbReference>
<evidence type="ECO:0000256" key="1">
    <source>
        <dbReference type="ARBA" id="ARBA00010984"/>
    </source>
</evidence>
<dbReference type="GO" id="GO:0005634">
    <property type="term" value="C:nucleus"/>
    <property type="evidence" value="ECO:0007669"/>
    <property type="project" value="TreeGrafter"/>
</dbReference>
<dbReference type="Proteomes" id="UP001474421">
    <property type="component" value="Unassembled WGS sequence"/>
</dbReference>
<dbReference type="GO" id="GO:0006606">
    <property type="term" value="P:protein import into nucleus"/>
    <property type="evidence" value="ECO:0007669"/>
    <property type="project" value="TreeGrafter"/>
</dbReference>
<feature type="compositionally biased region" description="Acidic residues" evidence="2">
    <location>
        <begin position="349"/>
        <end position="364"/>
    </location>
</feature>
<feature type="compositionally biased region" description="Polar residues" evidence="2">
    <location>
        <begin position="243"/>
        <end position="253"/>
    </location>
</feature>
<dbReference type="AlphaFoldDB" id="A0AAW1BG85"/>
<organism evidence="3 4">
    <name type="scientific">Crotalus adamanteus</name>
    <name type="common">Eastern diamondback rattlesnake</name>
    <dbReference type="NCBI Taxonomy" id="8729"/>
    <lineage>
        <taxon>Eukaryota</taxon>
        <taxon>Metazoa</taxon>
        <taxon>Chordata</taxon>
        <taxon>Craniata</taxon>
        <taxon>Vertebrata</taxon>
        <taxon>Euteleostomi</taxon>
        <taxon>Lepidosauria</taxon>
        <taxon>Squamata</taxon>
        <taxon>Bifurcata</taxon>
        <taxon>Unidentata</taxon>
        <taxon>Episquamata</taxon>
        <taxon>Toxicofera</taxon>
        <taxon>Serpentes</taxon>
        <taxon>Colubroidea</taxon>
        <taxon>Viperidae</taxon>
        <taxon>Crotalinae</taxon>
        <taxon>Crotalus</taxon>
    </lineage>
</organism>
<proteinExistence type="inferred from homology"/>
<feature type="region of interest" description="Disordered" evidence="2">
    <location>
        <begin position="218"/>
        <end position="253"/>
    </location>
</feature>
<evidence type="ECO:0000256" key="2">
    <source>
        <dbReference type="SAM" id="MobiDB-lite"/>
    </source>
</evidence>
<dbReference type="PANTHER" id="PTHR28567:SF1">
    <property type="entry name" value="PROTEIN FAM53B"/>
    <property type="match status" value="1"/>
</dbReference>
<sequence length="401" mass="45202">MCRLGQLGHFHSLLGEAERKAACLKIREDHDRSHTCFLTTQNVTQKDHGEICILKKVNILDYFLSSCPVDKTDGNWAELHTPKKMSHGSTLFSCGMMENDRWRDLSRKYPLQVEQPSANIWDCLSDKSDESSLWQREPANACSVTNLIKDLSLSDRNGNPSAPPSKRQCRSLSFSDEMSSCRASWRPIGSKVWTPVEKRRCYSGGSVQRYSNGFTTMQRSSSFSLPSRSSNSTPASTPELTRRSNGLSRSRSQPCVLNDKKVGIKRRRPEEIKEQRPSLDLVKMTQNCQTFNSLSTTVDDCPQQNQFSLGTSSNNSWVTNVNIMPGRTPACTPVPEPHSNSEEHHPNQEEDFSYEDSDFCATEDENSRKEVENSSWRESGTGGDNIFQLGGELDIEQIENN</sequence>
<feature type="compositionally biased region" description="Low complexity" evidence="2">
    <location>
        <begin position="220"/>
        <end position="238"/>
    </location>
</feature>
<dbReference type="Pfam" id="PF15242">
    <property type="entry name" value="FAM53"/>
    <property type="match status" value="1"/>
</dbReference>
<comment type="caution">
    <text evidence="3">The sequence shown here is derived from an EMBL/GenBank/DDBJ whole genome shotgun (WGS) entry which is preliminary data.</text>
</comment>
<dbReference type="InterPro" id="IPR029356">
    <property type="entry name" value="FAM53"/>
</dbReference>
<protein>
    <submittedName>
        <fullName evidence="3">Protein FAM53B</fullName>
    </submittedName>
</protein>
<comment type="similarity">
    <text evidence="1">Belongs to the FAM53 family.</text>
</comment>
<accession>A0AAW1BG85</accession>
<dbReference type="PANTHER" id="PTHR28567">
    <property type="entry name" value="PROTEIN FAM53A-LIKE ISOFORM X1"/>
    <property type="match status" value="1"/>
</dbReference>